<protein>
    <submittedName>
        <fullName evidence="2">Uncharacterized protein</fullName>
    </submittedName>
</protein>
<name>A0ABW8AGA2_9ACTN</name>
<sequence length="205" mass="21929">MRRRSMFRRSLAVLALALATLLVPATAHADTSHTGMGDEVLRIRPTKSAGLLTLKHTGESNFIVTTLNSSGKQEELLVNTIGPYKGTVLYNGDGTSKSIVALQIKADGAWSAVFKPLSKARCWCAASLQGSGDQVLKLSPTRGLRTVTAAHTGEANVIVQSYTRPGSWGDLLFNEIGAYRGKTLLPVGTRLVSVKAAGSWTLKRH</sequence>
<dbReference type="EMBL" id="JBITMB010000018">
    <property type="protein sequence ID" value="MFI7445799.1"/>
    <property type="molecule type" value="Genomic_DNA"/>
</dbReference>
<feature type="signal peptide" evidence="1">
    <location>
        <begin position="1"/>
        <end position="29"/>
    </location>
</feature>
<keyword evidence="3" id="KW-1185">Reference proteome</keyword>
<evidence type="ECO:0000256" key="1">
    <source>
        <dbReference type="SAM" id="SignalP"/>
    </source>
</evidence>
<dbReference type="Proteomes" id="UP001612928">
    <property type="component" value="Unassembled WGS sequence"/>
</dbReference>
<evidence type="ECO:0000313" key="2">
    <source>
        <dbReference type="EMBL" id="MFI7445799.1"/>
    </source>
</evidence>
<accession>A0ABW8AGA2</accession>
<organism evidence="2 3">
    <name type="scientific">Nonomuraea indica</name>
    <dbReference type="NCBI Taxonomy" id="1581193"/>
    <lineage>
        <taxon>Bacteria</taxon>
        <taxon>Bacillati</taxon>
        <taxon>Actinomycetota</taxon>
        <taxon>Actinomycetes</taxon>
        <taxon>Streptosporangiales</taxon>
        <taxon>Streptosporangiaceae</taxon>
        <taxon>Nonomuraea</taxon>
    </lineage>
</organism>
<gene>
    <name evidence="2" type="ORF">ACIBP5_38010</name>
</gene>
<evidence type="ECO:0000313" key="3">
    <source>
        <dbReference type="Proteomes" id="UP001612928"/>
    </source>
</evidence>
<keyword evidence="1" id="KW-0732">Signal</keyword>
<reference evidence="2 3" key="1">
    <citation type="submission" date="2024-10" db="EMBL/GenBank/DDBJ databases">
        <title>The Natural Products Discovery Center: Release of the First 8490 Sequenced Strains for Exploring Actinobacteria Biosynthetic Diversity.</title>
        <authorList>
            <person name="Kalkreuter E."/>
            <person name="Kautsar S.A."/>
            <person name="Yang D."/>
            <person name="Bader C.D."/>
            <person name="Teijaro C.N."/>
            <person name="Fluegel L."/>
            <person name="Davis C.M."/>
            <person name="Simpson J.R."/>
            <person name="Lauterbach L."/>
            <person name="Steele A.D."/>
            <person name="Gui C."/>
            <person name="Meng S."/>
            <person name="Li G."/>
            <person name="Viehrig K."/>
            <person name="Ye F."/>
            <person name="Su P."/>
            <person name="Kiefer A.F."/>
            <person name="Nichols A."/>
            <person name="Cepeda A.J."/>
            <person name="Yan W."/>
            <person name="Fan B."/>
            <person name="Jiang Y."/>
            <person name="Adhikari A."/>
            <person name="Zheng C.-J."/>
            <person name="Schuster L."/>
            <person name="Cowan T.M."/>
            <person name="Smanski M.J."/>
            <person name="Chevrette M.G."/>
            <person name="De Carvalho L.P.S."/>
            <person name="Shen B."/>
        </authorList>
    </citation>
    <scope>NUCLEOTIDE SEQUENCE [LARGE SCALE GENOMIC DNA]</scope>
    <source>
        <strain evidence="2 3">NPDC049503</strain>
    </source>
</reference>
<comment type="caution">
    <text evidence="2">The sequence shown here is derived from an EMBL/GenBank/DDBJ whole genome shotgun (WGS) entry which is preliminary data.</text>
</comment>
<feature type="chain" id="PRO_5046913845" evidence="1">
    <location>
        <begin position="30"/>
        <end position="205"/>
    </location>
</feature>
<dbReference type="RefSeq" id="WP_397026283.1">
    <property type="nucleotide sequence ID" value="NZ_JBITMB010000018.1"/>
</dbReference>
<proteinExistence type="predicted"/>